<protein>
    <submittedName>
        <fullName evidence="1">Uncharacterized protein</fullName>
    </submittedName>
</protein>
<accession>A0A1H1VTC6</accession>
<evidence type="ECO:0000313" key="1">
    <source>
        <dbReference type="EMBL" id="SDS88218.1"/>
    </source>
</evidence>
<dbReference type="AlphaFoldDB" id="A0A1H1VTC6"/>
<dbReference type="EMBL" id="LT629763">
    <property type="protein sequence ID" value="SDS88218.1"/>
    <property type="molecule type" value="Genomic_DNA"/>
</dbReference>
<organism evidence="1 2">
    <name type="scientific">Halopseudomonas sabulinigri</name>
    <dbReference type="NCBI Taxonomy" id="472181"/>
    <lineage>
        <taxon>Bacteria</taxon>
        <taxon>Pseudomonadati</taxon>
        <taxon>Pseudomonadota</taxon>
        <taxon>Gammaproteobacteria</taxon>
        <taxon>Pseudomonadales</taxon>
        <taxon>Pseudomonadaceae</taxon>
        <taxon>Halopseudomonas</taxon>
    </lineage>
</organism>
<dbReference type="Proteomes" id="UP000243413">
    <property type="component" value="Chromosome I"/>
</dbReference>
<evidence type="ECO:0000313" key="2">
    <source>
        <dbReference type="Proteomes" id="UP000243413"/>
    </source>
</evidence>
<name>A0A1H1VTC6_9GAMM</name>
<gene>
    <name evidence="1" type="ORF">SAMN05216271_2991</name>
</gene>
<proteinExistence type="predicted"/>
<sequence>MQPNNLFYIKNMIFEYAFNWKTLPRIKPSHLSEVSCALWEI</sequence>
<reference evidence="2" key="1">
    <citation type="submission" date="2016-10" db="EMBL/GenBank/DDBJ databases">
        <authorList>
            <person name="Varghese N."/>
            <person name="Submissions S."/>
        </authorList>
    </citation>
    <scope>NUCLEOTIDE SEQUENCE [LARGE SCALE GENOMIC DNA]</scope>
    <source>
        <strain evidence="2">JCM 14963</strain>
    </source>
</reference>